<dbReference type="PANTHER" id="PTHR12358">
    <property type="entry name" value="SPHINGOSINE KINASE"/>
    <property type="match status" value="1"/>
</dbReference>
<dbReference type="Proteomes" id="UP000184212">
    <property type="component" value="Unassembled WGS sequence"/>
</dbReference>
<accession>A0A1M5LE72</accession>
<dbReference type="GO" id="GO:0016301">
    <property type="term" value="F:kinase activity"/>
    <property type="evidence" value="ECO:0007669"/>
    <property type="project" value="UniProtKB-KW"/>
</dbReference>
<evidence type="ECO:0000313" key="7">
    <source>
        <dbReference type="Proteomes" id="UP000184212"/>
    </source>
</evidence>
<dbReference type="OrthoDB" id="142078at2"/>
<feature type="domain" description="DAGKc" evidence="5">
    <location>
        <begin position="1"/>
        <end position="122"/>
    </location>
</feature>
<proteinExistence type="predicted"/>
<dbReference type="InterPro" id="IPR017438">
    <property type="entry name" value="ATP-NAD_kinase_N"/>
</dbReference>
<dbReference type="Gene3D" id="3.40.50.10330">
    <property type="entry name" value="Probable inorganic polyphosphate/atp-NAD kinase, domain 1"/>
    <property type="match status" value="1"/>
</dbReference>
<dbReference type="EMBL" id="FQWQ01000001">
    <property type="protein sequence ID" value="SHG63414.1"/>
    <property type="molecule type" value="Genomic_DNA"/>
</dbReference>
<gene>
    <name evidence="6" type="ORF">SAMN04488109_1166</name>
</gene>
<dbReference type="RefSeq" id="WP_073131885.1">
    <property type="nucleotide sequence ID" value="NZ_FQWQ01000001.1"/>
</dbReference>
<dbReference type="InterPro" id="IPR045540">
    <property type="entry name" value="YegS/DAGK_C"/>
</dbReference>
<evidence type="ECO:0000256" key="4">
    <source>
        <dbReference type="ARBA" id="ARBA00022840"/>
    </source>
</evidence>
<dbReference type="InterPro" id="IPR050187">
    <property type="entry name" value="Lipid_Phosphate_FormReg"/>
</dbReference>
<name>A0A1M5LE72_9BACT</name>
<dbReference type="Pfam" id="PF00781">
    <property type="entry name" value="DAGK_cat"/>
    <property type="match status" value="1"/>
</dbReference>
<dbReference type="InterPro" id="IPR016064">
    <property type="entry name" value="NAD/diacylglycerol_kinase_sf"/>
</dbReference>
<protein>
    <submittedName>
        <fullName evidence="6">Diacylglycerol kinase family enzyme</fullName>
    </submittedName>
</protein>
<dbReference type="Pfam" id="PF19279">
    <property type="entry name" value="YegS_C"/>
    <property type="match status" value="1"/>
</dbReference>
<dbReference type="AlphaFoldDB" id="A0A1M5LE72"/>
<keyword evidence="1" id="KW-0808">Transferase</keyword>
<dbReference type="InterPro" id="IPR001206">
    <property type="entry name" value="Diacylglycerol_kinase_cat_dom"/>
</dbReference>
<dbReference type="PANTHER" id="PTHR12358:SF54">
    <property type="entry name" value="SPHINGOSINE KINASE RELATED PROTEIN"/>
    <property type="match status" value="1"/>
</dbReference>
<evidence type="ECO:0000259" key="5">
    <source>
        <dbReference type="PROSITE" id="PS50146"/>
    </source>
</evidence>
<reference evidence="6 7" key="1">
    <citation type="submission" date="2016-11" db="EMBL/GenBank/DDBJ databases">
        <authorList>
            <person name="Jaros S."/>
            <person name="Januszkiewicz K."/>
            <person name="Wedrychowicz H."/>
        </authorList>
    </citation>
    <scope>NUCLEOTIDE SEQUENCE [LARGE SCALE GENOMIC DNA]</scope>
    <source>
        <strain evidence="6 7">DSM 24574</strain>
    </source>
</reference>
<keyword evidence="7" id="KW-1185">Reference proteome</keyword>
<dbReference type="Gene3D" id="2.60.200.40">
    <property type="match status" value="1"/>
</dbReference>
<dbReference type="PROSITE" id="PS50146">
    <property type="entry name" value="DAGK"/>
    <property type="match status" value="1"/>
</dbReference>
<keyword evidence="3 6" id="KW-0418">Kinase</keyword>
<evidence type="ECO:0000313" key="6">
    <source>
        <dbReference type="EMBL" id="SHG63414.1"/>
    </source>
</evidence>
<organism evidence="6 7">
    <name type="scientific">Chryseolinea serpens</name>
    <dbReference type="NCBI Taxonomy" id="947013"/>
    <lineage>
        <taxon>Bacteria</taxon>
        <taxon>Pseudomonadati</taxon>
        <taxon>Bacteroidota</taxon>
        <taxon>Cytophagia</taxon>
        <taxon>Cytophagales</taxon>
        <taxon>Fulvivirgaceae</taxon>
        <taxon>Chryseolinea</taxon>
    </lineage>
</organism>
<dbReference type="STRING" id="947013.SAMN04488109_1166"/>
<evidence type="ECO:0000256" key="3">
    <source>
        <dbReference type="ARBA" id="ARBA00022777"/>
    </source>
</evidence>
<dbReference type="GO" id="GO:0005524">
    <property type="term" value="F:ATP binding"/>
    <property type="evidence" value="ECO:0007669"/>
    <property type="project" value="UniProtKB-KW"/>
</dbReference>
<dbReference type="SUPFAM" id="SSF111331">
    <property type="entry name" value="NAD kinase/diacylglycerol kinase-like"/>
    <property type="match status" value="1"/>
</dbReference>
<evidence type="ECO:0000256" key="1">
    <source>
        <dbReference type="ARBA" id="ARBA00022679"/>
    </source>
</evidence>
<keyword evidence="4" id="KW-0067">ATP-binding</keyword>
<evidence type="ECO:0000256" key="2">
    <source>
        <dbReference type="ARBA" id="ARBA00022741"/>
    </source>
</evidence>
<keyword evidence="2" id="KW-0547">Nucleotide-binding</keyword>
<sequence length="302" mass="33719">MKFVELIHNPKAGEGENTMTEIVALLKEEGYDCSYSSTPELEEGKKFTKEVDLVVIAGGDGTVRKTATYLLGSRLPLAILPMGTANNIAQTLAIKGGYRNIIRHWKDSKSVSFDVGKLEGLKKQTFFLEGLGFGVFPKLMDEIHSQKKNNGTPEENMRAALELLREIVLTYKARPCTIEIDDARYTGTYILVEVMNISSIGPNLRLVPYANPGDGEFEVVLIAESQRDQFAEYLQRKIRGVEEPVFFSILKAKRLKILWEGKRVHVDDTFITLDEPTEIDITLQPGGLSFLAGEEYGPEKGK</sequence>